<organism evidence="2 3">
    <name type="scientific">Jonesia denitrificans (strain ATCC 14870 / DSM 20603 / BCRC 15368 / CIP 55.134 / JCM 11481 / NBRC 15587 / NCTC 10816 / Prevot 55134)</name>
    <name type="common">Listeria denitrificans</name>
    <dbReference type="NCBI Taxonomy" id="471856"/>
    <lineage>
        <taxon>Bacteria</taxon>
        <taxon>Bacillati</taxon>
        <taxon>Actinomycetota</taxon>
        <taxon>Actinomycetes</taxon>
        <taxon>Micrococcales</taxon>
        <taxon>Jonesiaceae</taxon>
        <taxon>Jonesia</taxon>
    </lineage>
</organism>
<dbReference type="EMBL" id="CP001706">
    <property type="protein sequence ID" value="ACV09139.1"/>
    <property type="molecule type" value="Genomic_DNA"/>
</dbReference>
<evidence type="ECO:0000313" key="3">
    <source>
        <dbReference type="Proteomes" id="UP000000628"/>
    </source>
</evidence>
<dbReference type="OrthoDB" id="3268477at2"/>
<evidence type="ECO:0008006" key="4">
    <source>
        <dbReference type="Google" id="ProtNLM"/>
    </source>
</evidence>
<sequence>MAGSWYYNTKTGQVRQGRGFFSWFHVMGPYDTADDARHALDRAQQRDSAWEEADEKWNEADHS</sequence>
<gene>
    <name evidence="2" type="ordered locus">Jden_1490</name>
</gene>
<dbReference type="Proteomes" id="UP000000628">
    <property type="component" value="Chromosome"/>
</dbReference>
<evidence type="ECO:0000256" key="1">
    <source>
        <dbReference type="SAM" id="MobiDB-lite"/>
    </source>
</evidence>
<protein>
    <recommendedName>
        <fullName evidence="4">SPOR domain-containing protein</fullName>
    </recommendedName>
</protein>
<proteinExistence type="predicted"/>
<name>C7R4W9_JONDD</name>
<evidence type="ECO:0000313" key="2">
    <source>
        <dbReference type="EMBL" id="ACV09139.1"/>
    </source>
</evidence>
<dbReference type="RefSeq" id="WP_015771767.1">
    <property type="nucleotide sequence ID" value="NC_013174.1"/>
</dbReference>
<dbReference type="HOGENOM" id="CLU_191180_2_1_11"/>
<dbReference type="STRING" id="471856.Jden_1490"/>
<dbReference type="KEGG" id="jde:Jden_1490"/>
<reference evidence="2 3" key="1">
    <citation type="journal article" date="2009" name="Stand. Genomic Sci.">
        <title>Complete genome sequence of Jonesia denitrificans type strain (Prevot 55134).</title>
        <authorList>
            <person name="Pukall R."/>
            <person name="Gehrich-Schroter G."/>
            <person name="Lapidus A."/>
            <person name="Nolan M."/>
            <person name="Glavina Del Rio T."/>
            <person name="Lucas S."/>
            <person name="Chen F."/>
            <person name="Tice H."/>
            <person name="Pitluck S."/>
            <person name="Cheng J.F."/>
            <person name="Copeland A."/>
            <person name="Saunders E."/>
            <person name="Brettin T."/>
            <person name="Detter J.C."/>
            <person name="Bruce D."/>
            <person name="Goodwin L."/>
            <person name="Pati A."/>
            <person name="Ivanova N."/>
            <person name="Mavromatis K."/>
            <person name="Ovchinnikova G."/>
            <person name="Chen A."/>
            <person name="Palaniappan K."/>
            <person name="Land M."/>
            <person name="Hauser L."/>
            <person name="Chang Y.J."/>
            <person name="Jeffries C.D."/>
            <person name="Chain P."/>
            <person name="Goker M."/>
            <person name="Bristow J."/>
            <person name="Eisen J.A."/>
            <person name="Markowitz V."/>
            <person name="Hugenholtz P."/>
            <person name="Kyrpides N.C."/>
            <person name="Klenk H.P."/>
            <person name="Han C."/>
        </authorList>
    </citation>
    <scope>NUCLEOTIDE SEQUENCE [LARGE SCALE GENOMIC DNA]</scope>
    <source>
        <strain evidence="3">ATCC 14870 / DSM 20603 / BCRC 15368 / CIP 55.134 / JCM 11481 / NBRC 15587 / NCTC 10816 / Prevot 55134</strain>
    </source>
</reference>
<feature type="region of interest" description="Disordered" evidence="1">
    <location>
        <begin position="42"/>
        <end position="63"/>
    </location>
</feature>
<dbReference type="AlphaFoldDB" id="C7R4W9"/>
<keyword evidence="3" id="KW-1185">Reference proteome</keyword>
<accession>C7R4W9</accession>